<evidence type="ECO:0000256" key="1">
    <source>
        <dbReference type="SAM" id="MobiDB-lite"/>
    </source>
</evidence>
<accession>A0AAW1P8K5</accession>
<gene>
    <name evidence="2" type="ORF">WJX72_000499</name>
</gene>
<evidence type="ECO:0000313" key="3">
    <source>
        <dbReference type="Proteomes" id="UP001489004"/>
    </source>
</evidence>
<proteinExistence type="predicted"/>
<evidence type="ECO:0008006" key="4">
    <source>
        <dbReference type="Google" id="ProtNLM"/>
    </source>
</evidence>
<protein>
    <recommendedName>
        <fullName evidence="4">Arginine vasotocin receptor</fullName>
    </recommendedName>
</protein>
<comment type="caution">
    <text evidence="2">The sequence shown here is derived from an EMBL/GenBank/DDBJ whole genome shotgun (WGS) entry which is preliminary data.</text>
</comment>
<dbReference type="AlphaFoldDB" id="A0AAW1P8K5"/>
<organism evidence="2 3">
    <name type="scientific">[Myrmecia] bisecta</name>
    <dbReference type="NCBI Taxonomy" id="41462"/>
    <lineage>
        <taxon>Eukaryota</taxon>
        <taxon>Viridiplantae</taxon>
        <taxon>Chlorophyta</taxon>
        <taxon>core chlorophytes</taxon>
        <taxon>Trebouxiophyceae</taxon>
        <taxon>Trebouxiales</taxon>
        <taxon>Trebouxiaceae</taxon>
        <taxon>Myrmecia</taxon>
    </lineage>
</organism>
<name>A0AAW1P8K5_9CHLO</name>
<feature type="region of interest" description="Disordered" evidence="1">
    <location>
        <begin position="57"/>
        <end position="76"/>
    </location>
</feature>
<keyword evidence="3" id="KW-1185">Reference proteome</keyword>
<dbReference type="EMBL" id="JALJOR010000014">
    <property type="protein sequence ID" value="KAK9806085.1"/>
    <property type="molecule type" value="Genomic_DNA"/>
</dbReference>
<feature type="region of interest" description="Disordered" evidence="1">
    <location>
        <begin position="1"/>
        <end position="24"/>
    </location>
</feature>
<evidence type="ECO:0000313" key="2">
    <source>
        <dbReference type="EMBL" id="KAK9806085.1"/>
    </source>
</evidence>
<sequence>MPVQAQESSCLGIGSGWDVGNTVSPEESEACATTDIAASRGHLACLERACGNGDLLHGSQRRSLGGSAMGKRPGLP</sequence>
<reference evidence="2 3" key="1">
    <citation type="journal article" date="2024" name="Nat. Commun.">
        <title>Phylogenomics reveals the evolutionary origins of lichenization in chlorophyte algae.</title>
        <authorList>
            <person name="Puginier C."/>
            <person name="Libourel C."/>
            <person name="Otte J."/>
            <person name="Skaloud P."/>
            <person name="Haon M."/>
            <person name="Grisel S."/>
            <person name="Petersen M."/>
            <person name="Berrin J.G."/>
            <person name="Delaux P.M."/>
            <person name="Dal Grande F."/>
            <person name="Keller J."/>
        </authorList>
    </citation>
    <scope>NUCLEOTIDE SEQUENCE [LARGE SCALE GENOMIC DNA]</scope>
    <source>
        <strain evidence="2 3">SAG 2043</strain>
    </source>
</reference>
<dbReference type="Proteomes" id="UP001489004">
    <property type="component" value="Unassembled WGS sequence"/>
</dbReference>